<protein>
    <submittedName>
        <fullName evidence="1">Uncharacterized protein</fullName>
    </submittedName>
</protein>
<dbReference type="AlphaFoldDB" id="A0A1R3GA25"/>
<proteinExistence type="predicted"/>
<dbReference type="EMBL" id="AWWV01014841">
    <property type="protein sequence ID" value="OMO54911.1"/>
    <property type="molecule type" value="Genomic_DNA"/>
</dbReference>
<keyword evidence="2" id="KW-1185">Reference proteome</keyword>
<organism evidence="1 2">
    <name type="scientific">Corchorus capsularis</name>
    <name type="common">Jute</name>
    <dbReference type="NCBI Taxonomy" id="210143"/>
    <lineage>
        <taxon>Eukaryota</taxon>
        <taxon>Viridiplantae</taxon>
        <taxon>Streptophyta</taxon>
        <taxon>Embryophyta</taxon>
        <taxon>Tracheophyta</taxon>
        <taxon>Spermatophyta</taxon>
        <taxon>Magnoliopsida</taxon>
        <taxon>eudicotyledons</taxon>
        <taxon>Gunneridae</taxon>
        <taxon>Pentapetalae</taxon>
        <taxon>rosids</taxon>
        <taxon>malvids</taxon>
        <taxon>Malvales</taxon>
        <taxon>Malvaceae</taxon>
        <taxon>Grewioideae</taxon>
        <taxon>Apeibeae</taxon>
        <taxon>Corchorus</taxon>
    </lineage>
</organism>
<evidence type="ECO:0000313" key="1">
    <source>
        <dbReference type="EMBL" id="OMO54911.1"/>
    </source>
</evidence>
<evidence type="ECO:0000313" key="2">
    <source>
        <dbReference type="Proteomes" id="UP000188268"/>
    </source>
</evidence>
<accession>A0A1R3GA25</accession>
<reference evidence="1 2" key="1">
    <citation type="submission" date="2013-09" db="EMBL/GenBank/DDBJ databases">
        <title>Corchorus capsularis genome sequencing.</title>
        <authorList>
            <person name="Alam M."/>
            <person name="Haque M.S."/>
            <person name="Islam M.S."/>
            <person name="Emdad E.M."/>
            <person name="Islam M.M."/>
            <person name="Ahmed B."/>
            <person name="Halim A."/>
            <person name="Hossen Q.M.M."/>
            <person name="Hossain M.Z."/>
            <person name="Ahmed R."/>
            <person name="Khan M.M."/>
            <person name="Islam R."/>
            <person name="Rashid M.M."/>
            <person name="Khan S.A."/>
            <person name="Rahman M.S."/>
            <person name="Alam M."/>
        </authorList>
    </citation>
    <scope>NUCLEOTIDE SEQUENCE [LARGE SCALE GENOMIC DNA]</scope>
    <source>
        <strain evidence="2">cv. CVL-1</strain>
        <tissue evidence="1">Whole seedling</tissue>
    </source>
</reference>
<dbReference type="Proteomes" id="UP000188268">
    <property type="component" value="Unassembled WGS sequence"/>
</dbReference>
<gene>
    <name evidence="1" type="ORF">CCACVL1_27471</name>
</gene>
<sequence>MELSTTESFSHMTSLAPFPFGMLNRDATDDKATVESAVAALNTKNTILEKYCGSGAVFALKPSRSASSDLGDLKSGLLVQFSSSSSSASS</sequence>
<name>A0A1R3GA25_COCAP</name>
<comment type="caution">
    <text evidence="1">The sequence shown here is derived from an EMBL/GenBank/DDBJ whole genome shotgun (WGS) entry which is preliminary data.</text>
</comment>
<dbReference type="Gramene" id="OMO54911">
    <property type="protein sequence ID" value="OMO54911"/>
    <property type="gene ID" value="CCACVL1_27471"/>
</dbReference>